<evidence type="ECO:0000313" key="2">
    <source>
        <dbReference type="Proteomes" id="UP000056209"/>
    </source>
</evidence>
<dbReference type="InterPro" id="IPR014942">
    <property type="entry name" value="AbiEii"/>
</dbReference>
<accession>A0A100HMZ5</accession>
<gene>
    <name evidence="1" type="ORF">DEIGR_320117</name>
</gene>
<name>A0A100HMZ5_9DEIO</name>
<dbReference type="EMBL" id="BCMS01000004">
    <property type="protein sequence ID" value="GAQ23703.1"/>
    <property type="molecule type" value="Genomic_DNA"/>
</dbReference>
<keyword evidence="2" id="KW-1185">Reference proteome</keyword>
<dbReference type="Proteomes" id="UP000056209">
    <property type="component" value="Unassembled WGS sequence"/>
</dbReference>
<dbReference type="OrthoDB" id="268769at2"/>
<organism evidence="1 2">
    <name type="scientific">Deinococcus grandis</name>
    <dbReference type="NCBI Taxonomy" id="57498"/>
    <lineage>
        <taxon>Bacteria</taxon>
        <taxon>Thermotogati</taxon>
        <taxon>Deinococcota</taxon>
        <taxon>Deinococci</taxon>
        <taxon>Deinococcales</taxon>
        <taxon>Deinococcaceae</taxon>
        <taxon>Deinococcus</taxon>
    </lineage>
</organism>
<dbReference type="RefSeq" id="WP_058979741.1">
    <property type="nucleotide sequence ID" value="NZ_BCMS01000004.1"/>
</dbReference>
<dbReference type="Pfam" id="PF08843">
    <property type="entry name" value="AbiEii"/>
    <property type="match status" value="1"/>
</dbReference>
<reference evidence="2" key="1">
    <citation type="submission" date="2015-11" db="EMBL/GenBank/DDBJ databases">
        <title>Draft Genome Sequence of the Radioresistant Bacterium Deinococcus grandis, Isolated from Freshwater Fish in Japan.</title>
        <authorList>
            <person name="Satoh K."/>
            <person name="Onodera T."/>
            <person name="Omoso K."/>
            <person name="Takeda-Yano K."/>
            <person name="Katayama T."/>
            <person name="Oono Y."/>
            <person name="Narumi I."/>
        </authorList>
    </citation>
    <scope>NUCLEOTIDE SEQUENCE [LARGE SCALE GENOMIC DNA]</scope>
    <source>
        <strain evidence="2">ATCC 43672</strain>
    </source>
</reference>
<protein>
    <submittedName>
        <fullName evidence="1">Conserved hypothethical protein</fullName>
    </submittedName>
</protein>
<evidence type="ECO:0000313" key="1">
    <source>
        <dbReference type="EMBL" id="GAQ23703.1"/>
    </source>
</evidence>
<dbReference type="AlphaFoldDB" id="A0A100HMZ5"/>
<comment type="caution">
    <text evidence="1">The sequence shown here is derived from an EMBL/GenBank/DDBJ whole genome shotgun (WGS) entry which is preliminary data.</text>
</comment>
<sequence length="298" mass="32295">MTGPGDALTYTERGGEATRRVLIELAHVLGAYRDRLVVIGGIVPTLLIDAPDTPHVGTLDIDLTLDAHGLREDQEYARIITLLEAQHYVRSGQDGGADLRAFQLQRTVDLADGGPVIPVVIDLLMPRGLKLKKNRPPVTPGLRVQEIDGGALALRHTVTHVLSGRTPDNWENSAQLRVVSLPAFLALKGDALKNRVKQKDAYDVYYVIRNSAHGPAALAEECRPLLSDPFAAAAYQEIAEKFRSAAAYGPGTVGTFLQGRLPPGLTVEQLRTDAFRQVAAWAKALGLPPQLWSGPDDR</sequence>
<proteinExistence type="predicted"/>